<dbReference type="Gene3D" id="3.80.10.10">
    <property type="entry name" value="Ribonuclease Inhibitor"/>
    <property type="match status" value="2"/>
</dbReference>
<evidence type="ECO:0000256" key="1">
    <source>
        <dbReference type="ARBA" id="ARBA00022786"/>
    </source>
</evidence>
<dbReference type="SUPFAM" id="SSF81383">
    <property type="entry name" value="F-box domain"/>
    <property type="match status" value="1"/>
</dbReference>
<evidence type="ECO:0000259" key="2">
    <source>
        <dbReference type="PROSITE" id="PS50181"/>
    </source>
</evidence>
<evidence type="ECO:0000313" key="3">
    <source>
        <dbReference type="EMBL" id="CAD5117983.1"/>
    </source>
</evidence>
<organism evidence="3 4">
    <name type="scientific">Dimorphilus gyrociliatus</name>
    <dbReference type="NCBI Taxonomy" id="2664684"/>
    <lineage>
        <taxon>Eukaryota</taxon>
        <taxon>Metazoa</taxon>
        <taxon>Spiralia</taxon>
        <taxon>Lophotrochozoa</taxon>
        <taxon>Annelida</taxon>
        <taxon>Polychaeta</taxon>
        <taxon>Polychaeta incertae sedis</taxon>
        <taxon>Dinophilidae</taxon>
        <taxon>Dimorphilus</taxon>
    </lineage>
</organism>
<accession>A0A7I8VRL0</accession>
<keyword evidence="1" id="KW-0833">Ubl conjugation pathway</keyword>
<dbReference type="Gene3D" id="1.20.1280.50">
    <property type="match status" value="1"/>
</dbReference>
<proteinExistence type="predicted"/>
<dbReference type="InterPro" id="IPR001810">
    <property type="entry name" value="F-box_dom"/>
</dbReference>
<dbReference type="PANTHER" id="PTHR13318">
    <property type="entry name" value="PARTNER OF PAIRED, ISOFORM B-RELATED"/>
    <property type="match status" value="1"/>
</dbReference>
<dbReference type="Pfam" id="PF12937">
    <property type="entry name" value="F-box-like"/>
    <property type="match status" value="1"/>
</dbReference>
<evidence type="ECO:0000313" key="4">
    <source>
        <dbReference type="Proteomes" id="UP000549394"/>
    </source>
</evidence>
<protein>
    <submittedName>
        <fullName evidence="3">DgyrCDS6723</fullName>
    </submittedName>
</protein>
<dbReference type="SMART" id="SM00367">
    <property type="entry name" value="LRR_CC"/>
    <property type="match status" value="3"/>
</dbReference>
<dbReference type="PROSITE" id="PS50181">
    <property type="entry name" value="FBOX"/>
    <property type="match status" value="1"/>
</dbReference>
<sequence length="527" mass="59827">MNINDLPNEILSIIFSYLNVKNRYYNRFVCKKWNTLLAALLGDDGWIIIHKDINVPKVSNRYNIALYDADININQLLPYANRVKGLKIACAINWESLVNFLKNIKELEHLDLTSCSASSFPNIPLHHLKILHIGSLCSFDLGKVLSKASSLKHLTFHQSHYNSSVDNFIRNSKSLEGVHFERIVEENRDLINLFENGINHLKVFKQSGTLTNAFLPYSNEVLEKLTISGTGLTGDLSLMLLFKLASQLKFLKLATPGLRIDWNILKKVTQLKELHISNNSGELDKSLSSLTLLKCLDVASFSTITSSTLKILRTNCSLLSHLNISGTSNINNEDVNELVKCLPKLETLFLDHCFSLTFQCLIDVHIFCRNLRALSLQKLKKDETALEDVAKLKKLEYLNIAFCKLSNSWFQSTCYKLLTVIKLSHTNITDEGVLHLVKNSYRIREINLMATEITGDCLRYLITVHSLRVLDITSCENILEEVLNEVKDNNRLNHLFSSIPTPMALDCPCIALHQKSNVPFHKIFTIT</sequence>
<dbReference type="GO" id="GO:0031146">
    <property type="term" value="P:SCF-dependent proteasomal ubiquitin-dependent protein catabolic process"/>
    <property type="evidence" value="ECO:0007669"/>
    <property type="project" value="TreeGrafter"/>
</dbReference>
<dbReference type="InterPro" id="IPR036047">
    <property type="entry name" value="F-box-like_dom_sf"/>
</dbReference>
<dbReference type="OrthoDB" id="10257471at2759"/>
<feature type="domain" description="F-box" evidence="2">
    <location>
        <begin position="1"/>
        <end position="49"/>
    </location>
</feature>
<keyword evidence="4" id="KW-1185">Reference proteome</keyword>
<reference evidence="3 4" key="1">
    <citation type="submission" date="2020-08" db="EMBL/GenBank/DDBJ databases">
        <authorList>
            <person name="Hejnol A."/>
        </authorList>
    </citation>
    <scope>NUCLEOTIDE SEQUENCE [LARGE SCALE GENOMIC DNA]</scope>
</reference>
<dbReference type="InterPro" id="IPR006553">
    <property type="entry name" value="Leu-rich_rpt_Cys-con_subtyp"/>
</dbReference>
<dbReference type="Proteomes" id="UP000549394">
    <property type="component" value="Unassembled WGS sequence"/>
</dbReference>
<dbReference type="SUPFAM" id="SSF52047">
    <property type="entry name" value="RNI-like"/>
    <property type="match status" value="1"/>
</dbReference>
<dbReference type="GO" id="GO:0019005">
    <property type="term" value="C:SCF ubiquitin ligase complex"/>
    <property type="evidence" value="ECO:0007669"/>
    <property type="project" value="TreeGrafter"/>
</dbReference>
<name>A0A7I8VRL0_9ANNE</name>
<dbReference type="SUPFAM" id="SSF52058">
    <property type="entry name" value="L domain-like"/>
    <property type="match status" value="1"/>
</dbReference>
<dbReference type="AlphaFoldDB" id="A0A7I8VRL0"/>
<gene>
    <name evidence="3" type="ORF">DGYR_LOCUS6439</name>
</gene>
<dbReference type="EMBL" id="CAJFCJ010000007">
    <property type="protein sequence ID" value="CAD5117983.1"/>
    <property type="molecule type" value="Genomic_DNA"/>
</dbReference>
<comment type="caution">
    <text evidence="3">The sequence shown here is derived from an EMBL/GenBank/DDBJ whole genome shotgun (WGS) entry which is preliminary data.</text>
</comment>
<dbReference type="InterPro" id="IPR032675">
    <property type="entry name" value="LRR_dom_sf"/>
</dbReference>